<accession>A0ABM0GZM7</accession>
<comment type="subcellular location">
    <subcellularLocation>
        <location evidence="1">Lysosome membrane</location>
        <topology evidence="1">Multi-pass membrane protein</topology>
    </subcellularLocation>
</comment>
<comment type="subunit">
    <text evidence="24">Homodimer. Interacts with lysosomal protein GLMP (via lumenal domain); the interaction starts while both proteins are still in the endoplasmic reticulum and is required for stabilization of MFSD1 in lysosomes but has no direct effect on its targeting to lysosomes or transporter activity.</text>
</comment>
<comment type="catalytic activity">
    <reaction evidence="14">
        <text>L-aspartyl-L-lysine(out) = L-aspartyl-L-lysine(in)</text>
        <dbReference type="Rhea" id="RHEA:79411"/>
        <dbReference type="ChEBI" id="CHEBI:229953"/>
    </reaction>
</comment>
<comment type="catalytic activity">
    <reaction evidence="15">
        <text>L-arginyl-L-alpha-amino acid(out) = L-arginyl-L-alpha-amino acid(in)</text>
        <dbReference type="Rhea" id="RHEA:79371"/>
        <dbReference type="ChEBI" id="CHEBI:84315"/>
    </reaction>
</comment>
<name>A0ABM0GZM7_SACKO</name>
<evidence type="ECO:0000256" key="16">
    <source>
        <dbReference type="ARBA" id="ARBA00044900"/>
    </source>
</evidence>
<keyword evidence="28" id="KW-1185">Reference proteome</keyword>
<comment type="catalytic activity">
    <reaction evidence="12">
        <text>L-lysyl-L-alpha-amino acid(out) = L-lysyl-L-alpha-amino acid(in)</text>
        <dbReference type="Rhea" id="RHEA:79387"/>
        <dbReference type="ChEBI" id="CHEBI:229965"/>
    </reaction>
</comment>
<feature type="domain" description="Major facilitator superfamily (MFS) profile" evidence="27">
    <location>
        <begin position="59"/>
        <end position="465"/>
    </location>
</feature>
<evidence type="ECO:0000256" key="20">
    <source>
        <dbReference type="ARBA" id="ARBA00044924"/>
    </source>
</evidence>
<dbReference type="GeneID" id="100374200"/>
<evidence type="ECO:0000256" key="11">
    <source>
        <dbReference type="ARBA" id="ARBA00044884"/>
    </source>
</evidence>
<evidence type="ECO:0000256" key="23">
    <source>
        <dbReference type="ARBA" id="ARBA00045709"/>
    </source>
</evidence>
<feature type="transmembrane region" description="Helical" evidence="26">
    <location>
        <begin position="104"/>
        <end position="124"/>
    </location>
</feature>
<comment type="catalytic activity">
    <reaction evidence="18">
        <text>L-histidyl-L-alpha-amino acid(out) = L-histidyl-L-alpha-amino acid(in)</text>
        <dbReference type="Rhea" id="RHEA:79379"/>
        <dbReference type="ChEBI" id="CHEBI:229964"/>
    </reaction>
</comment>
<dbReference type="Gene3D" id="1.20.1250.20">
    <property type="entry name" value="MFS general substrate transporter like domains"/>
    <property type="match status" value="2"/>
</dbReference>
<feature type="transmembrane region" description="Helical" evidence="26">
    <location>
        <begin position="413"/>
        <end position="432"/>
    </location>
</feature>
<evidence type="ECO:0000256" key="25">
    <source>
        <dbReference type="SAM" id="MobiDB-lite"/>
    </source>
</evidence>
<comment type="function">
    <text evidence="23">Lysosomal dipeptide uniporter that selectively exports lysine, arginine or histidine-containing dipeptides with a net positive charge from the lysosome lumen into the cytosol. Could play a role in a specific type of protein O-glycosylation indirectly regulating macrophages migration and tissue invasion. Also essential for liver homeostasis.</text>
</comment>
<evidence type="ECO:0000256" key="1">
    <source>
        <dbReference type="ARBA" id="ARBA00004155"/>
    </source>
</evidence>
<keyword evidence="4 26" id="KW-0812">Transmembrane</keyword>
<keyword evidence="6 26" id="KW-0472">Membrane</keyword>
<comment type="catalytic activity">
    <reaction evidence="9">
        <text>L-histidyl-glycine(out) = L-histidyl-glycine(in)</text>
        <dbReference type="Rhea" id="RHEA:79395"/>
        <dbReference type="ChEBI" id="CHEBI:229957"/>
    </reaction>
</comment>
<dbReference type="InterPro" id="IPR020846">
    <property type="entry name" value="MFS_dom"/>
</dbReference>
<dbReference type="PANTHER" id="PTHR23512">
    <property type="entry name" value="MAJOR FACILITATOR SUPERFAMILY DOMAIN-CONTAINING PROTEIN 1"/>
    <property type="match status" value="1"/>
</dbReference>
<evidence type="ECO:0000256" key="12">
    <source>
        <dbReference type="ARBA" id="ARBA00044891"/>
    </source>
</evidence>
<evidence type="ECO:0000256" key="24">
    <source>
        <dbReference type="ARBA" id="ARBA00046376"/>
    </source>
</evidence>
<sequence length="538" mass="59399">MASSENGESPLIRDDTTASRKEERRSHRGLSTDRESPLARTSFSPRGFAACDPRRGLHRYLVLILMCFLSFGSYYVYDNPAALQKHMKDDLDLSTSEFMMMYSLYSWPNVILCFFGGFLLDSVFGIRLGTILFSCIVVVGQCIFALGASLGGHVGYIVMCTGRFVFGLGGENLAVAQNTYAVSWFKNRELNMVFGLQLSFSRVGSTVNMNIMGPIYDLVSNATGWEGYRVLGIALWVGAGMCVLSLICAIVLAFFDKRASRILKKEDSKTGEVIALTDIKHFPAELWLIFFICVSYYVTIFPFIDLGVVFFEEKFDLSPNEASAVNSLVYILSAVASPVLGFIVDRTGRNVFWIFVAVTCTLGAHMMLAFSFFNPYIAMVLMGLAYSLLACALWPLVAFVVPENQLGTAYGCMQSIQNLGLAVIAIVAGQMVDVKGYLLLEVFFLAWLCVALICVVLLYLIDASRGGALNMSAAERNKRATEAAKVGLPDKEPDEAVSPLKPQSDFHLRNRYLSRIGAKLPDNYTSHLSTLSRRGVLQ</sequence>
<gene>
    <name evidence="29" type="primary">LOC100374200</name>
</gene>
<dbReference type="InterPro" id="IPR036259">
    <property type="entry name" value="MFS_trans_sf"/>
</dbReference>
<comment type="catalytic activity">
    <reaction evidence="20">
        <text>L-lysyl-glycine(out) = L-lysyl-glycine(in)</text>
        <dbReference type="Rhea" id="RHEA:79407"/>
        <dbReference type="ChEBI" id="CHEBI:191202"/>
    </reaction>
</comment>
<proteinExistence type="inferred from homology"/>
<dbReference type="PROSITE" id="PS50850">
    <property type="entry name" value="MFS"/>
    <property type="match status" value="1"/>
</dbReference>
<feature type="compositionally biased region" description="Basic and acidic residues" evidence="25">
    <location>
        <begin position="11"/>
        <end position="37"/>
    </location>
</feature>
<keyword evidence="7" id="KW-0458">Lysosome</keyword>
<evidence type="ECO:0000256" key="21">
    <source>
        <dbReference type="ARBA" id="ARBA00044985"/>
    </source>
</evidence>
<evidence type="ECO:0000256" key="13">
    <source>
        <dbReference type="ARBA" id="ARBA00044893"/>
    </source>
</evidence>
<dbReference type="InterPro" id="IPR052187">
    <property type="entry name" value="MFSD1"/>
</dbReference>
<feature type="transmembrane region" description="Helical" evidence="26">
    <location>
        <begin position="438"/>
        <end position="461"/>
    </location>
</feature>
<evidence type="ECO:0000256" key="7">
    <source>
        <dbReference type="ARBA" id="ARBA00023228"/>
    </source>
</evidence>
<evidence type="ECO:0000259" key="27">
    <source>
        <dbReference type="PROSITE" id="PS50850"/>
    </source>
</evidence>
<dbReference type="CDD" id="cd17340">
    <property type="entry name" value="MFS_MFSD1"/>
    <property type="match status" value="1"/>
</dbReference>
<evidence type="ECO:0000256" key="14">
    <source>
        <dbReference type="ARBA" id="ARBA00044898"/>
    </source>
</evidence>
<keyword evidence="5 26" id="KW-1133">Transmembrane helix</keyword>
<evidence type="ECO:0000256" key="2">
    <source>
        <dbReference type="ARBA" id="ARBA00008335"/>
    </source>
</evidence>
<evidence type="ECO:0000256" key="22">
    <source>
        <dbReference type="ARBA" id="ARBA00045018"/>
    </source>
</evidence>
<protein>
    <recommendedName>
        <fullName evidence="21">Lysosomal dipeptide transporter MFSD1</fullName>
    </recommendedName>
    <alternativeName>
        <fullName evidence="22">Major facilitator superfamily domain-containing protein 1</fullName>
    </alternativeName>
</protein>
<evidence type="ECO:0000256" key="8">
    <source>
        <dbReference type="ARBA" id="ARBA00044876"/>
    </source>
</evidence>
<feature type="transmembrane region" description="Helical" evidence="26">
    <location>
        <begin position="131"/>
        <end position="158"/>
    </location>
</feature>
<dbReference type="InterPro" id="IPR011701">
    <property type="entry name" value="MFS"/>
</dbReference>
<evidence type="ECO:0000256" key="9">
    <source>
        <dbReference type="ARBA" id="ARBA00044878"/>
    </source>
</evidence>
<dbReference type="PANTHER" id="PTHR23512:SF3">
    <property type="entry name" value="MAJOR FACILITATOR SUPERFAMILY DOMAIN-CONTAINING PROTEIN 1"/>
    <property type="match status" value="1"/>
</dbReference>
<evidence type="ECO:0000256" key="10">
    <source>
        <dbReference type="ARBA" id="ARBA00044881"/>
    </source>
</evidence>
<reference evidence="29" key="1">
    <citation type="submission" date="2025-08" db="UniProtKB">
        <authorList>
            <consortium name="RefSeq"/>
        </authorList>
    </citation>
    <scope>IDENTIFICATION</scope>
    <source>
        <tissue evidence="29">Testes</tissue>
    </source>
</reference>
<evidence type="ECO:0000256" key="19">
    <source>
        <dbReference type="ARBA" id="ARBA00044919"/>
    </source>
</evidence>
<evidence type="ECO:0000256" key="6">
    <source>
        <dbReference type="ARBA" id="ARBA00023136"/>
    </source>
</evidence>
<feature type="transmembrane region" description="Helical" evidence="26">
    <location>
        <begin position="376"/>
        <end position="401"/>
    </location>
</feature>
<evidence type="ECO:0000256" key="4">
    <source>
        <dbReference type="ARBA" id="ARBA00022692"/>
    </source>
</evidence>
<feature type="transmembrane region" description="Helical" evidence="26">
    <location>
        <begin position="286"/>
        <end position="304"/>
    </location>
</feature>
<organism evidence="28 29">
    <name type="scientific">Saccoglossus kowalevskii</name>
    <name type="common">Acorn worm</name>
    <dbReference type="NCBI Taxonomy" id="10224"/>
    <lineage>
        <taxon>Eukaryota</taxon>
        <taxon>Metazoa</taxon>
        <taxon>Hemichordata</taxon>
        <taxon>Enteropneusta</taxon>
        <taxon>Harrimaniidae</taxon>
        <taxon>Saccoglossus</taxon>
    </lineage>
</organism>
<feature type="region of interest" description="Disordered" evidence="25">
    <location>
        <begin position="482"/>
        <end position="502"/>
    </location>
</feature>
<comment type="catalytic activity">
    <reaction evidence="10">
        <text>L-alpha-aminoacyl-L-arginine(out) = L-alpha-aminoacyl-L-arginine(in)</text>
        <dbReference type="Rhea" id="RHEA:79367"/>
        <dbReference type="ChEBI" id="CHEBI:229968"/>
    </reaction>
</comment>
<dbReference type="Proteomes" id="UP000694865">
    <property type="component" value="Unplaced"/>
</dbReference>
<evidence type="ECO:0000256" key="15">
    <source>
        <dbReference type="ARBA" id="ARBA00044899"/>
    </source>
</evidence>
<feature type="transmembrane region" description="Helical" evidence="26">
    <location>
        <begin position="60"/>
        <end position="77"/>
    </location>
</feature>
<evidence type="ECO:0000256" key="3">
    <source>
        <dbReference type="ARBA" id="ARBA00022448"/>
    </source>
</evidence>
<dbReference type="RefSeq" id="XP_002740942.1">
    <property type="nucleotide sequence ID" value="XM_002740896.2"/>
</dbReference>
<feature type="region of interest" description="Disordered" evidence="25">
    <location>
        <begin position="1"/>
        <end position="39"/>
    </location>
</feature>
<evidence type="ECO:0000313" key="28">
    <source>
        <dbReference type="Proteomes" id="UP000694865"/>
    </source>
</evidence>
<feature type="transmembrane region" description="Helical" evidence="26">
    <location>
        <begin position="324"/>
        <end position="344"/>
    </location>
</feature>
<evidence type="ECO:0000313" key="29">
    <source>
        <dbReference type="RefSeq" id="XP_002740942.1"/>
    </source>
</evidence>
<evidence type="ECO:0000256" key="18">
    <source>
        <dbReference type="ARBA" id="ARBA00044912"/>
    </source>
</evidence>
<comment type="catalytic activity">
    <reaction evidence="11">
        <text>L-alpha-aminoacyl-L-histidine(out) = L-alpha-aminoacyl-L-histidine(in)</text>
        <dbReference type="Rhea" id="RHEA:79375"/>
        <dbReference type="ChEBI" id="CHEBI:229967"/>
    </reaction>
</comment>
<evidence type="ECO:0000256" key="5">
    <source>
        <dbReference type="ARBA" id="ARBA00022989"/>
    </source>
</evidence>
<keyword evidence="3" id="KW-0813">Transport</keyword>
<evidence type="ECO:0000256" key="17">
    <source>
        <dbReference type="ARBA" id="ARBA00044903"/>
    </source>
</evidence>
<feature type="transmembrane region" description="Helical" evidence="26">
    <location>
        <begin position="233"/>
        <end position="255"/>
    </location>
</feature>
<comment type="catalytic activity">
    <reaction evidence="17">
        <text>L-arginyl-glycine(out) = L-arginyl-glycine(in)</text>
        <dbReference type="Rhea" id="RHEA:79391"/>
        <dbReference type="ChEBI" id="CHEBI:229955"/>
    </reaction>
</comment>
<dbReference type="Pfam" id="PF07690">
    <property type="entry name" value="MFS_1"/>
    <property type="match status" value="1"/>
</dbReference>
<comment type="catalytic activity">
    <reaction evidence="8">
        <text>L-lysyl-L-alanine(out) = L-lysyl-L-alanine(in)</text>
        <dbReference type="Rhea" id="RHEA:79399"/>
        <dbReference type="ChEBI" id="CHEBI:229954"/>
    </reaction>
</comment>
<comment type="catalytic activity">
    <reaction evidence="16">
        <text>L-lysyl-L-lysine(out) = L-lysyl-L-lysine(in)</text>
        <dbReference type="Rhea" id="RHEA:79403"/>
        <dbReference type="ChEBI" id="CHEBI:229956"/>
    </reaction>
</comment>
<evidence type="ECO:0000256" key="26">
    <source>
        <dbReference type="SAM" id="Phobius"/>
    </source>
</evidence>
<comment type="catalytic activity">
    <reaction evidence="19">
        <text>L-alanyl-L-lysine(out) = L-alanyl-L-lysine(in)</text>
        <dbReference type="Rhea" id="RHEA:79415"/>
        <dbReference type="ChEBI" id="CHEBI:192470"/>
    </reaction>
</comment>
<comment type="similarity">
    <text evidence="2">Belongs to the major facilitator superfamily.</text>
</comment>
<dbReference type="SUPFAM" id="SSF103473">
    <property type="entry name" value="MFS general substrate transporter"/>
    <property type="match status" value="1"/>
</dbReference>
<feature type="transmembrane region" description="Helical" evidence="26">
    <location>
        <begin position="351"/>
        <end position="370"/>
    </location>
</feature>
<comment type="catalytic activity">
    <reaction evidence="13">
        <text>L-alpha-aminoacyl-L-lysine(out) = L-alpha-aminoacyl-L-lysine(in)</text>
        <dbReference type="Rhea" id="RHEA:79383"/>
        <dbReference type="ChEBI" id="CHEBI:229966"/>
    </reaction>
</comment>